<dbReference type="Pfam" id="PF04871">
    <property type="entry name" value="Uso1_p115_C"/>
    <property type="match status" value="1"/>
</dbReference>
<feature type="region of interest" description="Disordered" evidence="4">
    <location>
        <begin position="826"/>
        <end position="852"/>
    </location>
</feature>
<dbReference type="EMBL" id="NAJL01000001">
    <property type="protein sequence ID" value="TKA34202.1"/>
    <property type="molecule type" value="Genomic_DNA"/>
</dbReference>
<feature type="domain" description="Uso1/p115-like vesicle tethering protein C-terminal" evidence="6">
    <location>
        <begin position="1016"/>
        <end position="1116"/>
    </location>
</feature>
<feature type="region of interest" description="Disordered" evidence="4">
    <location>
        <begin position="919"/>
        <end position="1022"/>
    </location>
</feature>
<dbReference type="InterPro" id="IPR006953">
    <property type="entry name" value="Vesicle_Uso1_P115_head"/>
</dbReference>
<dbReference type="InterPro" id="IPR006955">
    <property type="entry name" value="Uso1_p115_C"/>
</dbReference>
<evidence type="ECO:0000313" key="7">
    <source>
        <dbReference type="EMBL" id="TKA34202.1"/>
    </source>
</evidence>
<keyword evidence="3" id="KW-0175">Coiled coil</keyword>
<evidence type="ECO:0000256" key="2">
    <source>
        <dbReference type="ARBA" id="ARBA00023034"/>
    </source>
</evidence>
<feature type="compositionally biased region" description="Basic and acidic residues" evidence="4">
    <location>
        <begin position="826"/>
        <end position="846"/>
    </location>
</feature>
<gene>
    <name evidence="7" type="ORF">B0A50_00182</name>
</gene>
<evidence type="ECO:0000313" key="8">
    <source>
        <dbReference type="Proteomes" id="UP000308549"/>
    </source>
</evidence>
<accession>A0A4U0UGT8</accession>
<feature type="compositionally biased region" description="Basic and acidic residues" evidence="4">
    <location>
        <begin position="1007"/>
        <end position="1022"/>
    </location>
</feature>
<organism evidence="7 8">
    <name type="scientific">Salinomyces thailandicus</name>
    <dbReference type="NCBI Taxonomy" id="706561"/>
    <lineage>
        <taxon>Eukaryota</taxon>
        <taxon>Fungi</taxon>
        <taxon>Dikarya</taxon>
        <taxon>Ascomycota</taxon>
        <taxon>Pezizomycotina</taxon>
        <taxon>Dothideomycetes</taxon>
        <taxon>Dothideomycetidae</taxon>
        <taxon>Mycosphaerellales</taxon>
        <taxon>Teratosphaeriaceae</taxon>
        <taxon>Salinomyces</taxon>
    </lineage>
</organism>
<feature type="domain" description="Vesicle tethering protein Uso1/P115-like head" evidence="5">
    <location>
        <begin position="367"/>
        <end position="682"/>
    </location>
</feature>
<dbReference type="Pfam" id="PF04869">
    <property type="entry name" value="Uso1_p115_head"/>
    <property type="match status" value="1"/>
</dbReference>
<dbReference type="OrthoDB" id="198977at2759"/>
<sequence>MLKTPPLQTATATIDTLCGRLQSATLLEDRRAAILGLRSFAKQYPASVASGSLRELITTLRRDGLGETGEGQSNGGRDDARRRSEQDGGVEGGGDIDTIRLVLETLLMLFNPDANSPEASDEIAFFMADGFSMRQDNVLLLLSLLDPASPFADYYSRLYSVQLLTAICAARPDRLQECILSAPLGVSCLVAVLDDARDAVRNAGLILLVDLTSGANEELRKIVAFEDVFAKLFTLISNEGGLADAGITAQDCLSLLAHLIKGSPSNQAMFRESGCATQMVRLLSEAFPPDEDEVAFVTQGRERGAWGLLQLLGLFLESGESSTAQNQAAFFRVGAAQVLIDLGFCADLPTPIRILALKGASQLIACNPSIQESFAALTVVSALPEVTPKISGQVNGTKSAPSNRGSARPSAERPRTERPRTYVIEALLDLTLSSPQDETTLRAAACGLMQAYLANHDRIKWHFLQRAIAGHAEREHAANVLNTLLHPDVEAQSVVFGSWIVADLIADQPEAKNALAAVKEGNESEGEDVLTSIQSLGSQLQDALQPADERLVAAYASLLTVLLWEFADGVNNLLAEGSGLIQALVASANPNHGEVVIAGLAASLLGTVYEFSTKDSPIPRRTLAPLLSQKLGRSKYLDALDQFRRHPAVRDADLEAGGNESLLTATFVDRFMNEYSRLRKAVDKDPGVEVLPPSAAEAGVDRDVLDDLRQQLQTTKDALTQAQQASLSASQQVEQDRLTTQKELQTATTEVERVRRINVAMQTGHESELQKIAREHQERHQQLAVEHGRALGAAKAEADRQTEVRLREQGAASAQKTADLEKRLAELGNDKRNEQNKHADTSRKLEQLTGRHTALTTQEQDVRRQFDDITQRHTKLDREHTQLREDAERAKSELSNVKSESEKRAELVTRMTGQIKELREELKGREEELSTERAGYGELEKEVESANEKAEASAKKAAELADKLTDAEKKATDAEEKARAAEKKAKEAEGKVEAAEKKASEASNAASKKDGGKGASKADNKKLSDLESKLSALQKEADGVKAELEAARTEAEQARVGVKTAQEGEKSAKEELESMLLVMGDIEAKRDEYRGKLKALGGEVSEEDSDEEEEEEGEDDEA</sequence>
<dbReference type="Gene3D" id="1.25.10.10">
    <property type="entry name" value="Leucine-rich Repeat Variant"/>
    <property type="match status" value="1"/>
</dbReference>
<dbReference type="AlphaFoldDB" id="A0A4U0UGT8"/>
<protein>
    <recommendedName>
        <fullName evidence="9">Intracellular protein transport protein</fullName>
    </recommendedName>
</protein>
<dbReference type="Proteomes" id="UP000308549">
    <property type="component" value="Unassembled WGS sequence"/>
</dbReference>
<dbReference type="SUPFAM" id="SSF48371">
    <property type="entry name" value="ARM repeat"/>
    <property type="match status" value="1"/>
</dbReference>
<evidence type="ECO:0000259" key="5">
    <source>
        <dbReference type="Pfam" id="PF04869"/>
    </source>
</evidence>
<dbReference type="GO" id="GO:0005795">
    <property type="term" value="C:Golgi stack"/>
    <property type="evidence" value="ECO:0007669"/>
    <property type="project" value="TreeGrafter"/>
</dbReference>
<dbReference type="GO" id="GO:0012507">
    <property type="term" value="C:ER to Golgi transport vesicle membrane"/>
    <property type="evidence" value="ECO:0007669"/>
    <property type="project" value="TreeGrafter"/>
</dbReference>
<keyword evidence="8" id="KW-1185">Reference proteome</keyword>
<evidence type="ECO:0000256" key="4">
    <source>
        <dbReference type="SAM" id="MobiDB-lite"/>
    </source>
</evidence>
<feature type="compositionally biased region" description="Polar residues" evidence="4">
    <location>
        <begin position="390"/>
        <end position="405"/>
    </location>
</feature>
<evidence type="ECO:0000259" key="6">
    <source>
        <dbReference type="Pfam" id="PF04871"/>
    </source>
</evidence>
<proteinExistence type="predicted"/>
<evidence type="ECO:0000256" key="1">
    <source>
        <dbReference type="ARBA" id="ARBA00004555"/>
    </source>
</evidence>
<feature type="region of interest" description="Disordered" evidence="4">
    <location>
        <begin position="1095"/>
        <end position="1118"/>
    </location>
</feature>
<dbReference type="GO" id="GO:0006886">
    <property type="term" value="P:intracellular protein transport"/>
    <property type="evidence" value="ECO:0007669"/>
    <property type="project" value="InterPro"/>
</dbReference>
<dbReference type="GO" id="GO:0006888">
    <property type="term" value="P:endoplasmic reticulum to Golgi vesicle-mediated transport"/>
    <property type="evidence" value="ECO:0007669"/>
    <property type="project" value="TreeGrafter"/>
</dbReference>
<dbReference type="GO" id="GO:0048211">
    <property type="term" value="P:Golgi vesicle docking"/>
    <property type="evidence" value="ECO:0007669"/>
    <property type="project" value="TreeGrafter"/>
</dbReference>
<keyword evidence="2" id="KW-0333">Golgi apparatus</keyword>
<feature type="compositionally biased region" description="Acidic residues" evidence="4">
    <location>
        <begin position="1100"/>
        <end position="1118"/>
    </location>
</feature>
<name>A0A4U0UGT8_9PEZI</name>
<dbReference type="GO" id="GO:0048280">
    <property type="term" value="P:vesicle fusion with Golgi apparatus"/>
    <property type="evidence" value="ECO:0007669"/>
    <property type="project" value="InterPro"/>
</dbReference>
<dbReference type="GO" id="GO:0000139">
    <property type="term" value="C:Golgi membrane"/>
    <property type="evidence" value="ECO:0007669"/>
    <property type="project" value="InterPro"/>
</dbReference>
<feature type="compositionally biased region" description="Basic and acidic residues" evidence="4">
    <location>
        <begin position="938"/>
        <end position="1000"/>
    </location>
</feature>
<reference evidence="7 8" key="1">
    <citation type="submission" date="2017-03" db="EMBL/GenBank/DDBJ databases">
        <title>Genomes of endolithic fungi from Antarctica.</title>
        <authorList>
            <person name="Coleine C."/>
            <person name="Masonjones S."/>
            <person name="Stajich J.E."/>
        </authorList>
    </citation>
    <scope>NUCLEOTIDE SEQUENCE [LARGE SCALE GENOMIC DNA]</scope>
    <source>
        <strain evidence="7 8">CCFEE 6315</strain>
    </source>
</reference>
<dbReference type="GO" id="GO:0005783">
    <property type="term" value="C:endoplasmic reticulum"/>
    <property type="evidence" value="ECO:0007669"/>
    <property type="project" value="TreeGrafter"/>
</dbReference>
<comment type="subcellular location">
    <subcellularLocation>
        <location evidence="1">Golgi apparatus</location>
    </subcellularLocation>
</comment>
<feature type="region of interest" description="Disordered" evidence="4">
    <location>
        <begin position="63"/>
        <end position="93"/>
    </location>
</feature>
<dbReference type="PANTHER" id="PTHR10013">
    <property type="entry name" value="GENERAL VESICULAR TRANSPORT FACTOR P115"/>
    <property type="match status" value="1"/>
</dbReference>
<evidence type="ECO:0000256" key="3">
    <source>
        <dbReference type="ARBA" id="ARBA00023054"/>
    </source>
</evidence>
<feature type="region of interest" description="Disordered" evidence="4">
    <location>
        <begin position="880"/>
        <end position="906"/>
    </location>
</feature>
<dbReference type="InterPro" id="IPR016024">
    <property type="entry name" value="ARM-type_fold"/>
</dbReference>
<comment type="caution">
    <text evidence="7">The sequence shown here is derived from an EMBL/GenBank/DDBJ whole genome shotgun (WGS) entry which is preliminary data.</text>
</comment>
<feature type="compositionally biased region" description="Basic and acidic residues" evidence="4">
    <location>
        <begin position="919"/>
        <end position="931"/>
    </location>
</feature>
<feature type="region of interest" description="Disordered" evidence="4">
    <location>
        <begin position="1049"/>
        <end position="1069"/>
    </location>
</feature>
<evidence type="ECO:0008006" key="9">
    <source>
        <dbReference type="Google" id="ProtNLM"/>
    </source>
</evidence>
<feature type="region of interest" description="Disordered" evidence="4">
    <location>
        <begin position="390"/>
        <end position="418"/>
    </location>
</feature>
<dbReference type="InterPro" id="IPR024095">
    <property type="entry name" value="Vesicle_P115"/>
</dbReference>
<dbReference type="PANTHER" id="PTHR10013:SF0">
    <property type="entry name" value="GENERAL VESICULAR TRANSPORT FACTOR P115"/>
    <property type="match status" value="1"/>
</dbReference>
<dbReference type="InterPro" id="IPR011989">
    <property type="entry name" value="ARM-like"/>
</dbReference>
<feature type="compositionally biased region" description="Basic and acidic residues" evidence="4">
    <location>
        <begin position="880"/>
        <end position="892"/>
    </location>
</feature>
<feature type="compositionally biased region" description="Basic and acidic residues" evidence="4">
    <location>
        <begin position="76"/>
        <end position="86"/>
    </location>
</feature>